<protein>
    <submittedName>
        <fullName evidence="1">Uncharacterized protein</fullName>
    </submittedName>
</protein>
<dbReference type="KEGG" id="sla:SERLADRAFT_476874"/>
<dbReference type="HOGENOM" id="CLU_2777505_0_0_1"/>
<reference evidence="1" key="1">
    <citation type="submission" date="2011-04" db="EMBL/GenBank/DDBJ databases">
        <title>Evolution of plant cell wall degrading machinery underlies the functional diversity of forest fungi.</title>
        <authorList>
            <consortium name="US DOE Joint Genome Institute (JGI-PGF)"/>
            <person name="Eastwood D.C."/>
            <person name="Floudas D."/>
            <person name="Binder M."/>
            <person name="Majcherczyk A."/>
            <person name="Schneider P."/>
            <person name="Aerts A."/>
            <person name="Asiegbu F.O."/>
            <person name="Baker S.E."/>
            <person name="Barry K."/>
            <person name="Bendiksby M."/>
            <person name="Blumentritt M."/>
            <person name="Coutinho P.M."/>
            <person name="Cullen D."/>
            <person name="Cullen D."/>
            <person name="Gathman A."/>
            <person name="Goodell B."/>
            <person name="Henrissat B."/>
            <person name="Ihrmark K."/>
            <person name="Kauserud H."/>
            <person name="Kohler A."/>
            <person name="LaButti K."/>
            <person name="Lapidus A."/>
            <person name="Lavin J.L."/>
            <person name="Lee Y.-H."/>
            <person name="Lindquist E."/>
            <person name="Lilly W."/>
            <person name="Lucas S."/>
            <person name="Morin E."/>
            <person name="Murat C."/>
            <person name="Oguiza J.A."/>
            <person name="Park J."/>
            <person name="Pisabarro A.G."/>
            <person name="Riley R."/>
            <person name="Rosling A."/>
            <person name="Salamov A."/>
            <person name="Schmidt O."/>
            <person name="Schmutz J."/>
            <person name="Skrede I."/>
            <person name="Stenlid J."/>
            <person name="Wiebenga A."/>
            <person name="Xie X."/>
            <person name="Kues U."/>
            <person name="Hibbett D.S."/>
            <person name="Hoffmeister D."/>
            <person name="Hogberg N."/>
            <person name="Martin F."/>
            <person name="Grigoriev I.V."/>
            <person name="Watkinson S.C."/>
        </authorList>
    </citation>
    <scope>NUCLEOTIDE SEQUENCE</scope>
    <source>
        <strain evidence="1">S7.9</strain>
    </source>
</reference>
<gene>
    <name evidence="1" type="ORF">SERLADRAFT_476874</name>
</gene>
<dbReference type="EMBL" id="GL945440">
    <property type="protein sequence ID" value="EGO20571.1"/>
    <property type="molecule type" value="Genomic_DNA"/>
</dbReference>
<dbReference type="Proteomes" id="UP000008064">
    <property type="component" value="Unassembled WGS sequence"/>
</dbReference>
<name>F8P813_SERL9</name>
<dbReference type="RefSeq" id="XP_007322537.1">
    <property type="nucleotide sequence ID" value="XM_007322475.1"/>
</dbReference>
<dbReference type="AlphaFoldDB" id="F8P813"/>
<proteinExistence type="predicted"/>
<evidence type="ECO:0000313" key="1">
    <source>
        <dbReference type="EMBL" id="EGO20571.1"/>
    </source>
</evidence>
<organism>
    <name type="scientific">Serpula lacrymans var. lacrymans (strain S7.9)</name>
    <name type="common">Dry rot fungus</name>
    <dbReference type="NCBI Taxonomy" id="578457"/>
    <lineage>
        <taxon>Eukaryota</taxon>
        <taxon>Fungi</taxon>
        <taxon>Dikarya</taxon>
        <taxon>Basidiomycota</taxon>
        <taxon>Agaricomycotina</taxon>
        <taxon>Agaricomycetes</taxon>
        <taxon>Agaricomycetidae</taxon>
        <taxon>Boletales</taxon>
        <taxon>Coniophorineae</taxon>
        <taxon>Serpulaceae</taxon>
        <taxon>Serpula</taxon>
    </lineage>
</organism>
<dbReference type="GeneID" id="18820891"/>
<sequence length="69" mass="8449">MLNTKVLRATSVLLGRRFWRHDETLPIVSFREELLWWVSNHAENLYSWYYSNTNDRKVGHQCVQRHLYI</sequence>
<accession>F8P813</accession>